<feature type="chain" id="PRO_5044556494" description="Lipoprotein" evidence="2">
    <location>
        <begin position="19"/>
        <end position="139"/>
    </location>
</feature>
<accession>A0A1C6TN22</accession>
<reference evidence="3" key="1">
    <citation type="submission" date="2016-06" db="EMBL/GenBank/DDBJ databases">
        <authorList>
            <person name="Kjaerup R.B."/>
            <person name="Dalgaard T.S."/>
            <person name="Juul-Madsen H.R."/>
        </authorList>
    </citation>
    <scope>NUCLEOTIDE SEQUENCE [LARGE SCALE GENOMIC DNA]</scope>
    <source>
        <strain evidence="3">DSM 43817</strain>
    </source>
</reference>
<evidence type="ECO:0000313" key="3">
    <source>
        <dbReference type="EMBL" id="SCL43138.1"/>
    </source>
</evidence>
<name>A0A1C6TN22_9ACTN</name>
<evidence type="ECO:0000256" key="1">
    <source>
        <dbReference type="SAM" id="MobiDB-lite"/>
    </source>
</evidence>
<evidence type="ECO:0000256" key="2">
    <source>
        <dbReference type="SAM" id="SignalP"/>
    </source>
</evidence>
<dbReference type="RefSeq" id="WP_141725489.1">
    <property type="nucleotide sequence ID" value="NZ_FMHW01000003.1"/>
</dbReference>
<evidence type="ECO:0000313" key="4">
    <source>
        <dbReference type="EMBL" id="SCL43236.1"/>
    </source>
</evidence>
<reference evidence="5" key="2">
    <citation type="submission" date="2016-06" db="EMBL/GenBank/DDBJ databases">
        <authorList>
            <person name="Varghese N."/>
            <person name="Submissions Spin"/>
        </authorList>
    </citation>
    <scope>NUCLEOTIDE SEQUENCE [LARGE SCALE GENOMIC DNA]</scope>
    <source>
        <strain evidence="5">DSM 43817</strain>
    </source>
</reference>
<feature type="signal peptide" evidence="2">
    <location>
        <begin position="1"/>
        <end position="18"/>
    </location>
</feature>
<dbReference type="AlphaFoldDB" id="A0A1C6TN22"/>
<organism evidence="3 5">
    <name type="scientific">Micromonospora pallida</name>
    <dbReference type="NCBI Taxonomy" id="145854"/>
    <lineage>
        <taxon>Bacteria</taxon>
        <taxon>Bacillati</taxon>
        <taxon>Actinomycetota</taxon>
        <taxon>Actinomycetes</taxon>
        <taxon>Micromonosporales</taxon>
        <taxon>Micromonosporaceae</taxon>
        <taxon>Micromonospora</taxon>
    </lineage>
</organism>
<sequence length="139" mass="14551">MRRHAAAALIAVAVLAAAGCGSDDQDPLADPSPTTAIVDQTPVDPVPTTEPPLAGPDAALRDRIYEVGTEIQAGVYSTTVPADHGHPCYWARLRSFGEPDSIIAEGNPTPGETARVTVKSTDRGFKVSNGCEWTRSDPA</sequence>
<protein>
    <recommendedName>
        <fullName evidence="6">Lipoprotein</fullName>
    </recommendedName>
</protein>
<keyword evidence="5" id="KW-1185">Reference proteome</keyword>
<dbReference type="STRING" id="145854.GA0074692_6729"/>
<evidence type="ECO:0000313" key="5">
    <source>
        <dbReference type="Proteomes" id="UP000198959"/>
    </source>
</evidence>
<proteinExistence type="predicted"/>
<evidence type="ECO:0008006" key="6">
    <source>
        <dbReference type="Google" id="ProtNLM"/>
    </source>
</evidence>
<dbReference type="EMBL" id="FMHW01000003">
    <property type="protein sequence ID" value="SCL43236.1"/>
    <property type="molecule type" value="Genomic_DNA"/>
</dbReference>
<dbReference type="Proteomes" id="UP000198959">
    <property type="component" value="Unassembled WGS sequence"/>
</dbReference>
<dbReference type="PROSITE" id="PS51257">
    <property type="entry name" value="PROKAR_LIPOPROTEIN"/>
    <property type="match status" value="1"/>
</dbReference>
<feature type="region of interest" description="Disordered" evidence="1">
    <location>
        <begin position="22"/>
        <end position="56"/>
    </location>
</feature>
<feature type="compositionally biased region" description="Pro residues" evidence="1">
    <location>
        <begin position="44"/>
        <end position="54"/>
    </location>
</feature>
<dbReference type="OrthoDB" id="166978at2"/>
<keyword evidence="2" id="KW-0732">Signal</keyword>
<gene>
    <name evidence="3" type="ORF">GA0074692_6729</name>
    <name evidence="4" type="ORF">GA0074692_6780</name>
</gene>
<dbReference type="EMBL" id="FMHW01000003">
    <property type="protein sequence ID" value="SCL43138.1"/>
    <property type="molecule type" value="Genomic_DNA"/>
</dbReference>